<organism evidence="1 2">
    <name type="scientific">Rattus norvegicus</name>
    <name type="common">Rat</name>
    <dbReference type="NCBI Taxonomy" id="10116"/>
    <lineage>
        <taxon>Eukaryota</taxon>
        <taxon>Metazoa</taxon>
        <taxon>Chordata</taxon>
        <taxon>Craniata</taxon>
        <taxon>Vertebrata</taxon>
        <taxon>Euteleostomi</taxon>
        <taxon>Mammalia</taxon>
        <taxon>Eutheria</taxon>
        <taxon>Euarchontoglires</taxon>
        <taxon>Glires</taxon>
        <taxon>Rodentia</taxon>
        <taxon>Myomorpha</taxon>
        <taxon>Muroidea</taxon>
        <taxon>Muridae</taxon>
        <taxon>Murinae</taxon>
        <taxon>Rattus</taxon>
    </lineage>
</organism>
<accession>A6K4Y4</accession>
<evidence type="ECO:0000313" key="2">
    <source>
        <dbReference type="Proteomes" id="UP000234681"/>
    </source>
</evidence>
<evidence type="ECO:0000313" key="1">
    <source>
        <dbReference type="EMBL" id="EDL75924.1"/>
    </source>
</evidence>
<name>A6K4Y4_RAT</name>
<dbReference type="EMBL" id="CH474018">
    <property type="protein sequence ID" value="EDL75924.1"/>
    <property type="molecule type" value="Genomic_DNA"/>
</dbReference>
<sequence length="62" mass="6920">MLRSVSCAEIGLLLTWMSRDMRVLDLRGKSRGAHLVPNQLQVGLAHGPWKDSRLVLFACVCN</sequence>
<gene>
    <name evidence="1" type="ORF">rCG_62900</name>
</gene>
<dbReference type="AlphaFoldDB" id="A6K4Y4"/>
<reference evidence="2" key="1">
    <citation type="submission" date="2005-09" db="EMBL/GenBank/DDBJ databases">
        <authorList>
            <person name="Mural R.J."/>
            <person name="Li P.W."/>
            <person name="Adams M.D."/>
            <person name="Amanatides P.G."/>
            <person name="Baden-Tillson H."/>
            <person name="Barnstead M."/>
            <person name="Chin S.H."/>
            <person name="Dew I."/>
            <person name="Evans C.A."/>
            <person name="Ferriera S."/>
            <person name="Flanigan M."/>
            <person name="Fosler C."/>
            <person name="Glodek A."/>
            <person name="Gu Z."/>
            <person name="Holt R.A."/>
            <person name="Jennings D."/>
            <person name="Kraft C.L."/>
            <person name="Lu F."/>
            <person name="Nguyen T."/>
            <person name="Nusskern D.R."/>
            <person name="Pfannkoch C.M."/>
            <person name="Sitter C."/>
            <person name="Sutton G.G."/>
            <person name="Venter J.C."/>
            <person name="Wang Z."/>
            <person name="Woodage T."/>
            <person name="Zheng X.H."/>
            <person name="Zhong F."/>
        </authorList>
    </citation>
    <scope>NUCLEOTIDE SEQUENCE [LARGE SCALE GENOMIC DNA]</scope>
    <source>
        <strain>BN</strain>
        <strain evidence="2">Sprague-Dawley</strain>
    </source>
</reference>
<dbReference type="Proteomes" id="UP000234681">
    <property type="component" value="Chromosome 11"/>
</dbReference>
<proteinExistence type="predicted"/>
<protein>
    <submittedName>
        <fullName evidence="1">RCG62900</fullName>
    </submittedName>
</protein>